<reference evidence="3" key="1">
    <citation type="journal article" date="2019" name="Nat. Commun.">
        <title>The genome of broomcorn millet.</title>
        <authorList>
            <person name="Zou C."/>
            <person name="Miki D."/>
            <person name="Li D."/>
            <person name="Tang Q."/>
            <person name="Xiao L."/>
            <person name="Rajput S."/>
            <person name="Deng P."/>
            <person name="Jia W."/>
            <person name="Huang R."/>
            <person name="Zhang M."/>
            <person name="Sun Y."/>
            <person name="Hu J."/>
            <person name="Fu X."/>
            <person name="Schnable P.S."/>
            <person name="Li F."/>
            <person name="Zhang H."/>
            <person name="Feng B."/>
            <person name="Zhu X."/>
            <person name="Liu R."/>
            <person name="Schnable J.C."/>
            <person name="Zhu J.-K."/>
            <person name="Zhang H."/>
        </authorList>
    </citation>
    <scope>NUCLEOTIDE SEQUENCE [LARGE SCALE GENOMIC DNA]</scope>
</reference>
<dbReference type="AlphaFoldDB" id="A0A3L6QJT5"/>
<accession>A0A3L6QJT5</accession>
<comment type="caution">
    <text evidence="2">The sequence shown here is derived from an EMBL/GenBank/DDBJ whole genome shotgun (WGS) entry which is preliminary data.</text>
</comment>
<evidence type="ECO:0000313" key="2">
    <source>
        <dbReference type="EMBL" id="RLM79676.1"/>
    </source>
</evidence>
<keyword evidence="3" id="KW-1185">Reference proteome</keyword>
<dbReference type="PANTHER" id="PTHR33085">
    <property type="entry name" value="OS12G0113100 PROTEIN-RELATED"/>
    <property type="match status" value="1"/>
</dbReference>
<gene>
    <name evidence="2" type="ORF">C2845_PM12G26650</name>
</gene>
<evidence type="ECO:0000313" key="3">
    <source>
        <dbReference type="Proteomes" id="UP000275267"/>
    </source>
</evidence>
<dbReference type="InterPro" id="IPR012871">
    <property type="entry name" value="DUF1668_ORYSA"/>
</dbReference>
<dbReference type="OrthoDB" id="664981at2759"/>
<dbReference type="EMBL" id="PQIB02000012">
    <property type="protein sequence ID" value="RLM79676.1"/>
    <property type="molecule type" value="Genomic_DNA"/>
</dbReference>
<dbReference type="Proteomes" id="UP000275267">
    <property type="component" value="Unassembled WGS sequence"/>
</dbReference>
<feature type="region of interest" description="Disordered" evidence="1">
    <location>
        <begin position="245"/>
        <end position="272"/>
    </location>
</feature>
<name>A0A3L6QJT5_PANMI</name>
<dbReference type="PANTHER" id="PTHR33085:SF47">
    <property type="entry name" value="OS02G0513400 PROTEIN"/>
    <property type="match status" value="1"/>
</dbReference>
<organism evidence="2 3">
    <name type="scientific">Panicum miliaceum</name>
    <name type="common">Proso millet</name>
    <name type="synonym">Broomcorn millet</name>
    <dbReference type="NCBI Taxonomy" id="4540"/>
    <lineage>
        <taxon>Eukaryota</taxon>
        <taxon>Viridiplantae</taxon>
        <taxon>Streptophyta</taxon>
        <taxon>Embryophyta</taxon>
        <taxon>Tracheophyta</taxon>
        <taxon>Spermatophyta</taxon>
        <taxon>Magnoliopsida</taxon>
        <taxon>Liliopsida</taxon>
        <taxon>Poales</taxon>
        <taxon>Poaceae</taxon>
        <taxon>PACMAD clade</taxon>
        <taxon>Panicoideae</taxon>
        <taxon>Panicodae</taxon>
        <taxon>Paniceae</taxon>
        <taxon>Panicinae</taxon>
        <taxon>Panicum</taxon>
        <taxon>Panicum sect. Panicum</taxon>
    </lineage>
</organism>
<evidence type="ECO:0000256" key="1">
    <source>
        <dbReference type="SAM" id="MobiDB-lite"/>
    </source>
</evidence>
<sequence>MSKRRGHDDRSQGHGKRSRPARKKHLYLVLDDWEKGYSIRQIDPDTMLTVPGSDDSACTDREDPMRLPEPAAFRNIVVVSSGAEGRRLRPWSTTRRRRRWPSPLPCRATAVAGGGALYAPTTLGAGLPVAFEAFSWALCTSDAEEPWLRRHEWSWKSVAAPPPPPFAQGRAVVSHAAHPDGRTIFVSTRDAADCDTYSFDAERGDWTWRGAWALPFRGQGHFDRELGAWFGLDEEPGYVRACQVPSRSTDAAAPPESDRTEEKLFPGAGGESTAGSGATLAYMGDSKFCLVDSVPCEDEDADGREGRMVRVTMFGLKFDRRGKLRTTSHRTTSSYVASRYVPSFSPVAFWMQELLAVW</sequence>
<feature type="compositionally biased region" description="Basic and acidic residues" evidence="1">
    <location>
        <begin position="1"/>
        <end position="12"/>
    </location>
</feature>
<dbReference type="Pfam" id="PF07893">
    <property type="entry name" value="DUF1668"/>
    <property type="match status" value="1"/>
</dbReference>
<feature type="compositionally biased region" description="Basic residues" evidence="1">
    <location>
        <begin position="13"/>
        <end position="23"/>
    </location>
</feature>
<protein>
    <submittedName>
        <fullName evidence="2">Uncharacterized protein</fullName>
    </submittedName>
</protein>
<feature type="region of interest" description="Disordered" evidence="1">
    <location>
        <begin position="1"/>
        <end position="23"/>
    </location>
</feature>
<proteinExistence type="predicted"/>